<dbReference type="Pfam" id="PF02146">
    <property type="entry name" value="SIR2"/>
    <property type="match status" value="1"/>
</dbReference>
<evidence type="ECO:0000256" key="2">
    <source>
        <dbReference type="ARBA" id="ARBA00023027"/>
    </source>
</evidence>
<feature type="binding site" evidence="3">
    <location>
        <position position="190"/>
    </location>
    <ligand>
        <name>Zn(2+)</name>
        <dbReference type="ChEBI" id="CHEBI:29105"/>
    </ligand>
</feature>
<sequence length="307" mass="34711">MQSSDDLRSLFQDAAAKLAAVKEEGGGLIVMTGAGMSVMSGVSVFRSKDGKMTPEFLRFLEGYNEAQRGHRLPEAKDWFDFSVGSMFKCQTAKEAWDYWKWRVARANVMPARDYALLKQLMDYFGKDRCFAVTSNCDSLHLKSGGVSEDNVLEIHGSLAFLQCSEPCCEELFPITPYLPYLAKDDFVPSCPRCKRECLRPNVLVFDDFNFEDTRERVQRENYRRFLKKFETPDSKRRLAVLEIGAGVVVRSIRANADHLGSEGRCLIRVNPSKEDCEFEHRSLREKGVGLATTSEKALEGILQSLGQ</sequence>
<feature type="domain" description="Deacetylase sirtuin-type" evidence="4">
    <location>
        <begin position="8"/>
        <end position="307"/>
    </location>
</feature>
<evidence type="ECO:0000313" key="5">
    <source>
        <dbReference type="EMBL" id="CEM22884.1"/>
    </source>
</evidence>
<dbReference type="PANTHER" id="PTHR11085">
    <property type="entry name" value="NAD-DEPENDENT PROTEIN DEACYLASE SIRTUIN-5, MITOCHONDRIAL-RELATED"/>
    <property type="match status" value="1"/>
</dbReference>
<dbReference type="AlphaFoldDB" id="A0A0G4G3M4"/>
<dbReference type="InterPro" id="IPR026591">
    <property type="entry name" value="Sirtuin_cat_small_dom_sf"/>
</dbReference>
<accession>A0A0G4G3M4</accession>
<keyword evidence="1" id="KW-0808">Transferase</keyword>
<dbReference type="GO" id="GO:0017136">
    <property type="term" value="F:histone deacetylase activity, NAD-dependent"/>
    <property type="evidence" value="ECO:0007669"/>
    <property type="project" value="TreeGrafter"/>
</dbReference>
<organism evidence="5">
    <name type="scientific">Chromera velia CCMP2878</name>
    <dbReference type="NCBI Taxonomy" id="1169474"/>
    <lineage>
        <taxon>Eukaryota</taxon>
        <taxon>Sar</taxon>
        <taxon>Alveolata</taxon>
        <taxon>Colpodellida</taxon>
        <taxon>Chromeraceae</taxon>
        <taxon>Chromera</taxon>
    </lineage>
</organism>
<proteinExistence type="predicted"/>
<protein>
    <recommendedName>
        <fullName evidence="4">Deacetylase sirtuin-type domain-containing protein</fullName>
    </recommendedName>
</protein>
<evidence type="ECO:0000259" key="4">
    <source>
        <dbReference type="PROSITE" id="PS50305"/>
    </source>
</evidence>
<reference evidence="5" key="1">
    <citation type="submission" date="2014-11" db="EMBL/GenBank/DDBJ databases">
        <authorList>
            <person name="Otto D Thomas"/>
            <person name="Naeem Raeece"/>
        </authorList>
    </citation>
    <scope>NUCLEOTIDE SEQUENCE</scope>
</reference>
<dbReference type="Gene3D" id="3.30.1600.10">
    <property type="entry name" value="SIR2/SIRT2 'Small Domain"/>
    <property type="match status" value="1"/>
</dbReference>
<feature type="active site" description="Proton acceptor" evidence="3">
    <location>
        <position position="155"/>
    </location>
</feature>
<dbReference type="InterPro" id="IPR029035">
    <property type="entry name" value="DHS-like_NAD/FAD-binding_dom"/>
</dbReference>
<dbReference type="VEuPathDB" id="CryptoDB:Cvel_20116"/>
<keyword evidence="2" id="KW-0520">NAD</keyword>
<dbReference type="InterPro" id="IPR026590">
    <property type="entry name" value="Ssirtuin_cat_dom"/>
</dbReference>
<name>A0A0G4G3M4_9ALVE</name>
<evidence type="ECO:0000256" key="1">
    <source>
        <dbReference type="ARBA" id="ARBA00022679"/>
    </source>
</evidence>
<dbReference type="SUPFAM" id="SSF52467">
    <property type="entry name" value="DHS-like NAD/FAD-binding domain"/>
    <property type="match status" value="1"/>
</dbReference>
<keyword evidence="3" id="KW-0479">Metal-binding</keyword>
<dbReference type="GO" id="GO:0046872">
    <property type="term" value="F:metal ion binding"/>
    <property type="evidence" value="ECO:0007669"/>
    <property type="project" value="UniProtKB-KW"/>
</dbReference>
<evidence type="ECO:0000256" key="3">
    <source>
        <dbReference type="PROSITE-ProRule" id="PRU00236"/>
    </source>
</evidence>
<feature type="binding site" evidence="3">
    <location>
        <position position="193"/>
    </location>
    <ligand>
        <name>Zn(2+)</name>
        <dbReference type="ChEBI" id="CHEBI:29105"/>
    </ligand>
</feature>
<dbReference type="Gene3D" id="3.40.50.1220">
    <property type="entry name" value="TPP-binding domain"/>
    <property type="match status" value="1"/>
</dbReference>
<dbReference type="InterPro" id="IPR003000">
    <property type="entry name" value="Sirtuin"/>
</dbReference>
<dbReference type="GO" id="GO:0005634">
    <property type="term" value="C:nucleus"/>
    <property type="evidence" value="ECO:0007669"/>
    <property type="project" value="TreeGrafter"/>
</dbReference>
<dbReference type="PhylomeDB" id="A0A0G4G3M4"/>
<feature type="binding site" evidence="3">
    <location>
        <position position="168"/>
    </location>
    <ligand>
        <name>Zn(2+)</name>
        <dbReference type="ChEBI" id="CHEBI:29105"/>
    </ligand>
</feature>
<dbReference type="GO" id="GO:0070403">
    <property type="term" value="F:NAD+ binding"/>
    <property type="evidence" value="ECO:0007669"/>
    <property type="project" value="InterPro"/>
</dbReference>
<keyword evidence="3" id="KW-0862">Zinc</keyword>
<dbReference type="PANTHER" id="PTHR11085:SF10">
    <property type="entry name" value="NAD-DEPENDENT PROTEIN DEACYLASE SIRTUIN-5, MITOCHONDRIAL-RELATED"/>
    <property type="match status" value="1"/>
</dbReference>
<dbReference type="PROSITE" id="PS50305">
    <property type="entry name" value="SIRTUIN"/>
    <property type="match status" value="1"/>
</dbReference>
<dbReference type="EMBL" id="CDMZ01000864">
    <property type="protein sequence ID" value="CEM22884.1"/>
    <property type="molecule type" value="Genomic_DNA"/>
</dbReference>
<dbReference type="InterPro" id="IPR050134">
    <property type="entry name" value="NAD-dep_sirtuin_deacylases"/>
</dbReference>
<gene>
    <name evidence="5" type="ORF">Cvel_20116</name>
</gene>
<feature type="binding site" evidence="3">
    <location>
        <position position="163"/>
    </location>
    <ligand>
        <name>Zn(2+)</name>
        <dbReference type="ChEBI" id="CHEBI:29105"/>
    </ligand>
</feature>